<dbReference type="Pfam" id="PF14278">
    <property type="entry name" value="TetR_C_8"/>
    <property type="match status" value="1"/>
</dbReference>
<evidence type="ECO:0000313" key="3">
    <source>
        <dbReference type="Proteomes" id="UP001523369"/>
    </source>
</evidence>
<evidence type="ECO:0000313" key="2">
    <source>
        <dbReference type="EMBL" id="MCO8274012.1"/>
    </source>
</evidence>
<dbReference type="InterPro" id="IPR039532">
    <property type="entry name" value="TetR_C_Firmicutes"/>
</dbReference>
<comment type="caution">
    <text evidence="2">The sequence shown here is derived from an EMBL/GenBank/DDBJ whole genome shotgun (WGS) entry which is preliminary data.</text>
</comment>
<reference evidence="2 3" key="1">
    <citation type="submission" date="2022-06" db="EMBL/GenBank/DDBJ databases">
        <title>New Species of the Genus Actinoplanes, ActinopZanes ferrugineus.</title>
        <authorList>
            <person name="Ding P."/>
        </authorList>
    </citation>
    <scope>NUCLEOTIDE SEQUENCE [LARGE SCALE GENOMIC DNA]</scope>
    <source>
        <strain evidence="2 3">TRM88003</strain>
    </source>
</reference>
<feature type="domain" description="Transcriptional regulator TetR C-terminal Firmicutes type" evidence="1">
    <location>
        <begin position="23"/>
        <end position="115"/>
    </location>
</feature>
<keyword evidence="3" id="KW-1185">Reference proteome</keyword>
<evidence type="ECO:0000259" key="1">
    <source>
        <dbReference type="Pfam" id="PF14278"/>
    </source>
</evidence>
<organism evidence="2 3">
    <name type="scientific">Paractinoplanes aksuensis</name>
    <dbReference type="NCBI Taxonomy" id="2939490"/>
    <lineage>
        <taxon>Bacteria</taxon>
        <taxon>Bacillati</taxon>
        <taxon>Actinomycetota</taxon>
        <taxon>Actinomycetes</taxon>
        <taxon>Micromonosporales</taxon>
        <taxon>Micromonosporaceae</taxon>
        <taxon>Paractinoplanes</taxon>
    </lineage>
</organism>
<dbReference type="EMBL" id="JAMYJR010000028">
    <property type="protein sequence ID" value="MCO8274012.1"/>
    <property type="molecule type" value="Genomic_DNA"/>
</dbReference>
<sequence length="221" mass="23856">MGRVVLGGMIEGQVDRRVRRSLLIEAFTQWRRHSDCLQLVMRLENQDQVMDRIRLHVGDVMTMFARYGREDVGNPPLLGYVVDYHSGGLFRLLKSWLDDGCVVPAEAMADLVYDLSMPSGRNQGRSAAAAVAVLAGALHRALTGRGPALGEDAGLRRALALGPPGGPVGEDLGFFVRGVGTGGGFGHHISPDVWPAITLSQPCAGPQHEALPPTRSVLCRW</sequence>
<dbReference type="Proteomes" id="UP001523369">
    <property type="component" value="Unassembled WGS sequence"/>
</dbReference>
<protein>
    <submittedName>
        <fullName evidence="2">TetR family transcriptional regulator C-terminal domain-containing protein</fullName>
    </submittedName>
</protein>
<name>A0ABT1DT58_9ACTN</name>
<gene>
    <name evidence="2" type="ORF">M1L60_25765</name>
</gene>
<dbReference type="RefSeq" id="WP_253240088.1">
    <property type="nucleotide sequence ID" value="NZ_JAMYJR010000028.1"/>
</dbReference>
<accession>A0ABT1DT58</accession>
<proteinExistence type="predicted"/>